<dbReference type="EMBL" id="DROK01000153">
    <property type="protein sequence ID" value="HHI97247.1"/>
    <property type="molecule type" value="Genomic_DNA"/>
</dbReference>
<dbReference type="PROSITE" id="PS00143">
    <property type="entry name" value="INSULINASE"/>
    <property type="match status" value="1"/>
</dbReference>
<evidence type="ECO:0000256" key="1">
    <source>
        <dbReference type="ARBA" id="ARBA00001947"/>
    </source>
</evidence>
<evidence type="ECO:0000256" key="2">
    <source>
        <dbReference type="ARBA" id="ARBA00007261"/>
    </source>
</evidence>
<gene>
    <name evidence="7" type="ORF">ENJ96_05280</name>
</gene>
<dbReference type="InterPro" id="IPR011765">
    <property type="entry name" value="Pept_M16_N"/>
</dbReference>
<dbReference type="GO" id="GO:0006508">
    <property type="term" value="P:proteolysis"/>
    <property type="evidence" value="ECO:0007669"/>
    <property type="project" value="InterPro"/>
</dbReference>
<keyword evidence="4" id="KW-0812">Transmembrane</keyword>
<dbReference type="InterPro" id="IPR050361">
    <property type="entry name" value="MPP/UQCRC_Complex"/>
</dbReference>
<sequence>MKRPWWMVILAVCLLVKGAFAMEIAPGLYKTKLANGLTLIVEENHRAPVVAVQVWVKAGSAYEKDSEAGITHLIEHMIFKGTDRFKPGEIAALIESFGGNINAFTSYDYTCYHVTGPSEILDTALDVLSDAVFHATFDPVELEREKQVVLEEMRMRRDKPALALAEAVMSKAYLKYPYRRPIIGYEKTVKAFTREDILNYVARRYRPVHMAVVIVGDVEAETALAKAASFFGKEPKKPPEKVTFPEEPPKEKPVLVTVEKDVQEGYFHLALPGPNLLSPDAPVVDVIAAFLGQGDSSRLYRKLQRELGIVHNVYAYTFTPMGPGLFEVAGTASPENLKEALKEALVELFRLKYELVLPEELAKAKTMVAANFVYSRETMQGEARKLGVFEMIAGDPLKAKAYLKAVKEVSEDDVRRVAEKYFRPQAVVAGLLAKGVSQILTQAELEELVEEAELEASGVSSGMERWVTPTTKTVLPNGLTVLITPQHDVPAVSVALVFPGGLRFETKETNGLFRTLAALWTKGTQEKSAEMVATLIESMGGELEGFSGRNTFGLKASFLAEYLPKGLSLLAEVAENPLLSEEELSKIKPELLAAIARQEDDPLQLAIREFYRLLFEPHPYGLNLLGTKEVIARLTAEDLKEAYEKYVFPGRGVLAIVGDVDPDQVLKMVEELFASWQKPETPLPPEKKPSPLLEPRLSTINVEREQVHLILGFRGPDIFDQDRYAMEVLNAVLAGQGGRLFKDLRDKEALAYTVTSFLTLGVDVGGIGFYIATEPAKKKRALAGLWREIARLNQDGVTPEEIKRAQKWLVGRYLTGLQTNSAQAMEQAVNEVLGLGYNYGLRYLQKIQSVGVEDINQVVQRYLQNQAYVLVTVGPLTE</sequence>
<dbReference type="GO" id="GO:0046872">
    <property type="term" value="F:metal ion binding"/>
    <property type="evidence" value="ECO:0007669"/>
    <property type="project" value="InterPro"/>
</dbReference>
<feature type="domain" description="Peptidase M16 C-terminal" evidence="6">
    <location>
        <begin position="634"/>
        <end position="807"/>
    </location>
</feature>
<feature type="domain" description="Peptidase M16 N-terminal" evidence="5">
    <location>
        <begin position="483"/>
        <end position="627"/>
    </location>
</feature>
<feature type="transmembrane region" description="Helical" evidence="4">
    <location>
        <begin position="749"/>
        <end position="772"/>
    </location>
</feature>
<name>A0A7V5U2L1_9BACT</name>
<comment type="cofactor">
    <cofactor evidence="1">
        <name>Zn(2+)</name>
        <dbReference type="ChEBI" id="CHEBI:29105"/>
    </cofactor>
</comment>
<evidence type="ECO:0000259" key="5">
    <source>
        <dbReference type="Pfam" id="PF00675"/>
    </source>
</evidence>
<dbReference type="PANTHER" id="PTHR11851:SF49">
    <property type="entry name" value="MITOCHONDRIAL-PROCESSING PEPTIDASE SUBUNIT ALPHA"/>
    <property type="match status" value="1"/>
</dbReference>
<dbReference type="GO" id="GO:0004222">
    <property type="term" value="F:metalloendopeptidase activity"/>
    <property type="evidence" value="ECO:0007669"/>
    <property type="project" value="InterPro"/>
</dbReference>
<dbReference type="SUPFAM" id="SSF63411">
    <property type="entry name" value="LuxS/MPP-like metallohydrolase"/>
    <property type="match status" value="4"/>
</dbReference>
<dbReference type="InterPro" id="IPR011249">
    <property type="entry name" value="Metalloenz_LuxS/M16"/>
</dbReference>
<comment type="caution">
    <text evidence="7">The sequence shown here is derived from an EMBL/GenBank/DDBJ whole genome shotgun (WGS) entry which is preliminary data.</text>
</comment>
<protein>
    <submittedName>
        <fullName evidence="7">Insulinase family protein</fullName>
    </submittedName>
</protein>
<dbReference type="Pfam" id="PF05193">
    <property type="entry name" value="Peptidase_M16_C"/>
    <property type="match status" value="2"/>
</dbReference>
<accession>A0A7V5U2L1</accession>
<dbReference type="InterPro" id="IPR001431">
    <property type="entry name" value="Pept_M16_Zn_BS"/>
</dbReference>
<evidence type="ECO:0000256" key="4">
    <source>
        <dbReference type="SAM" id="Phobius"/>
    </source>
</evidence>
<dbReference type="AlphaFoldDB" id="A0A7V5U2L1"/>
<dbReference type="Pfam" id="PF00675">
    <property type="entry name" value="Peptidase_M16"/>
    <property type="match status" value="2"/>
</dbReference>
<evidence type="ECO:0000313" key="7">
    <source>
        <dbReference type="EMBL" id="HHI97247.1"/>
    </source>
</evidence>
<dbReference type="Proteomes" id="UP000886101">
    <property type="component" value="Unassembled WGS sequence"/>
</dbReference>
<evidence type="ECO:0000259" key="6">
    <source>
        <dbReference type="Pfam" id="PF05193"/>
    </source>
</evidence>
<dbReference type="PANTHER" id="PTHR11851">
    <property type="entry name" value="METALLOPROTEASE"/>
    <property type="match status" value="1"/>
</dbReference>
<proteinExistence type="inferred from homology"/>
<keyword evidence="4" id="KW-0472">Membrane</keyword>
<evidence type="ECO:0000256" key="3">
    <source>
        <dbReference type="RuleBase" id="RU004447"/>
    </source>
</evidence>
<keyword evidence="4" id="KW-1133">Transmembrane helix</keyword>
<dbReference type="Gene3D" id="3.30.830.10">
    <property type="entry name" value="Metalloenzyme, LuxS/M16 peptidase-like"/>
    <property type="match status" value="4"/>
</dbReference>
<reference evidence="7" key="1">
    <citation type="journal article" date="2020" name="mSystems">
        <title>Genome- and Community-Level Interaction Insights into Carbon Utilization and Element Cycling Functions of Hydrothermarchaeota in Hydrothermal Sediment.</title>
        <authorList>
            <person name="Zhou Z."/>
            <person name="Liu Y."/>
            <person name="Xu W."/>
            <person name="Pan J."/>
            <person name="Luo Z.H."/>
            <person name="Li M."/>
        </authorList>
    </citation>
    <scope>NUCLEOTIDE SEQUENCE [LARGE SCALE GENOMIC DNA]</scope>
    <source>
        <strain evidence="7">HyVt-533</strain>
    </source>
</reference>
<dbReference type="InterPro" id="IPR007863">
    <property type="entry name" value="Peptidase_M16_C"/>
</dbReference>
<comment type="similarity">
    <text evidence="2 3">Belongs to the peptidase M16 family.</text>
</comment>
<organism evidence="7">
    <name type="scientific">Thermodesulfatator atlanticus</name>
    <dbReference type="NCBI Taxonomy" id="501497"/>
    <lineage>
        <taxon>Bacteria</taxon>
        <taxon>Pseudomonadati</taxon>
        <taxon>Thermodesulfobacteriota</taxon>
        <taxon>Thermodesulfobacteria</taxon>
        <taxon>Thermodesulfobacteriales</taxon>
        <taxon>Thermodesulfatatoraceae</taxon>
        <taxon>Thermodesulfatator</taxon>
    </lineage>
</organism>
<feature type="domain" description="Peptidase M16 C-terminal" evidence="6">
    <location>
        <begin position="192"/>
        <end position="366"/>
    </location>
</feature>
<feature type="domain" description="Peptidase M16 N-terminal" evidence="5">
    <location>
        <begin position="40"/>
        <end position="184"/>
    </location>
</feature>